<keyword evidence="2" id="KW-1185">Reference proteome</keyword>
<proteinExistence type="predicted"/>
<reference evidence="1 2" key="1">
    <citation type="submission" date="2020-03" db="EMBL/GenBank/DDBJ databases">
        <title>WGS of actinomycetes isolated from Thailand.</title>
        <authorList>
            <person name="Thawai C."/>
        </authorList>
    </citation>
    <scope>NUCLEOTIDE SEQUENCE [LARGE SCALE GENOMIC DNA]</scope>
    <source>
        <strain evidence="1 2">FMUSA5-5</strain>
    </source>
</reference>
<protein>
    <recommendedName>
        <fullName evidence="3">XRE family transcriptional regulator</fullName>
    </recommendedName>
</protein>
<dbReference type="EMBL" id="JAATEP010000026">
    <property type="protein sequence ID" value="NJP93953.1"/>
    <property type="molecule type" value="Genomic_DNA"/>
</dbReference>
<gene>
    <name evidence="1" type="ORF">HCN51_31715</name>
</gene>
<dbReference type="RefSeq" id="WP_168014486.1">
    <property type="nucleotide sequence ID" value="NZ_JAATEP010000026.1"/>
</dbReference>
<dbReference type="Gene3D" id="1.10.260.40">
    <property type="entry name" value="lambda repressor-like DNA-binding domains"/>
    <property type="match status" value="1"/>
</dbReference>
<dbReference type="Proteomes" id="UP000696294">
    <property type="component" value="Unassembled WGS sequence"/>
</dbReference>
<comment type="caution">
    <text evidence="1">The sequence shown here is derived from an EMBL/GenBank/DDBJ whole genome shotgun (WGS) entry which is preliminary data.</text>
</comment>
<accession>A0ABX1B800</accession>
<evidence type="ECO:0000313" key="1">
    <source>
        <dbReference type="EMBL" id="NJP93953.1"/>
    </source>
</evidence>
<evidence type="ECO:0000313" key="2">
    <source>
        <dbReference type="Proteomes" id="UP000696294"/>
    </source>
</evidence>
<organism evidence="1 2">
    <name type="scientific">Nonomuraea composti</name>
    <dbReference type="NCBI Taxonomy" id="2720023"/>
    <lineage>
        <taxon>Bacteria</taxon>
        <taxon>Bacillati</taxon>
        <taxon>Actinomycetota</taxon>
        <taxon>Actinomycetes</taxon>
        <taxon>Streptosporangiales</taxon>
        <taxon>Streptosporangiaceae</taxon>
        <taxon>Nonomuraea</taxon>
    </lineage>
</organism>
<sequence length="138" mass="15332">MPTSGGAPGNADRLAERLSDFVRDYLREHEESERGLALRATDPETGFSLQHGWINQLVKGRVSRAPELWRLRALAAAMSVPTAMLAEMAAAQWLGVEVAEIRVGKEEWVAVSVPPDMTPAERARFIRMANDIARHIKE</sequence>
<dbReference type="InterPro" id="IPR010982">
    <property type="entry name" value="Lambda_DNA-bd_dom_sf"/>
</dbReference>
<name>A0ABX1B800_9ACTN</name>
<evidence type="ECO:0008006" key="3">
    <source>
        <dbReference type="Google" id="ProtNLM"/>
    </source>
</evidence>